<proteinExistence type="inferred from homology"/>
<dbReference type="EMBL" id="CP023270">
    <property type="protein sequence ID" value="AVJ27444.1"/>
    <property type="molecule type" value="Genomic_DNA"/>
</dbReference>
<comment type="cofactor">
    <cofactor evidence="3">
        <name>Zn(2+)</name>
        <dbReference type="ChEBI" id="CHEBI:29105"/>
    </cofactor>
    <text evidence="3">Binds 2 Zn(2+) ions per subunit.</text>
</comment>
<feature type="binding site" evidence="3">
    <location>
        <position position="393"/>
    </location>
    <ligand>
        <name>Zn(2+)</name>
        <dbReference type="ChEBI" id="CHEBI:29105"/>
        <label>2</label>
    </ligand>
</feature>
<dbReference type="OrthoDB" id="9808195at2"/>
<dbReference type="InterPro" id="IPR002933">
    <property type="entry name" value="Peptidase_M20"/>
</dbReference>
<feature type="binding site" evidence="3">
    <location>
        <position position="99"/>
    </location>
    <ligand>
        <name>Zn(2+)</name>
        <dbReference type="ChEBI" id="CHEBI:29105"/>
        <label>2</label>
    </ligand>
</feature>
<dbReference type="AlphaFoldDB" id="A0A2S0I662"/>
<feature type="binding site" evidence="4">
    <location>
        <position position="223"/>
    </location>
    <ligand>
        <name>allantoate</name>
        <dbReference type="ChEBI" id="CHEBI:17536"/>
    </ligand>
</feature>
<evidence type="ECO:0000256" key="4">
    <source>
        <dbReference type="PIRSR" id="PIRSR001235-2"/>
    </source>
</evidence>
<organism evidence="5 6">
    <name type="scientific">Achromobacter spanius</name>
    <dbReference type="NCBI Taxonomy" id="217203"/>
    <lineage>
        <taxon>Bacteria</taxon>
        <taxon>Pseudomonadati</taxon>
        <taxon>Pseudomonadota</taxon>
        <taxon>Betaproteobacteria</taxon>
        <taxon>Burkholderiales</taxon>
        <taxon>Alcaligenaceae</taxon>
        <taxon>Achromobacter</taxon>
    </lineage>
</organism>
<dbReference type="Gene3D" id="3.30.70.360">
    <property type="match status" value="1"/>
</dbReference>
<reference evidence="5 6" key="1">
    <citation type="submission" date="2017-09" db="EMBL/GenBank/DDBJ databases">
        <title>Genomic, metabolic, and phenotypic characteristics of bacterial isolates from the natural microbiome of the model nematode Caenorhabditis elegans.</title>
        <authorList>
            <person name="Zimmermann J."/>
            <person name="Obeng N."/>
            <person name="Yang W."/>
            <person name="Obeng O."/>
            <person name="Kissoyan K."/>
            <person name="Pees B."/>
            <person name="Dirksen P."/>
            <person name="Hoppner M."/>
            <person name="Franke A."/>
            <person name="Rosenstiel P."/>
            <person name="Leippe M."/>
            <person name="Dierking K."/>
            <person name="Kaleta C."/>
            <person name="Schulenburg H."/>
        </authorList>
    </citation>
    <scope>NUCLEOTIDE SEQUENCE [LARGE SCALE GENOMIC DNA]</scope>
    <source>
        <strain evidence="5 6">MYb73</strain>
    </source>
</reference>
<feature type="binding site" evidence="3">
    <location>
        <position position="134"/>
    </location>
    <ligand>
        <name>Zn(2+)</name>
        <dbReference type="ChEBI" id="CHEBI:29105"/>
        <label>2</label>
    </ligand>
</feature>
<dbReference type="SUPFAM" id="SSF53187">
    <property type="entry name" value="Zn-dependent exopeptidases"/>
    <property type="match status" value="1"/>
</dbReference>
<dbReference type="GO" id="GO:0016813">
    <property type="term" value="F:hydrolase activity, acting on carbon-nitrogen (but not peptide) bonds, in linear amidines"/>
    <property type="evidence" value="ECO:0007669"/>
    <property type="project" value="InterPro"/>
</dbReference>
<name>A0A2S0I662_9BURK</name>
<comment type="similarity">
    <text evidence="1">Belongs to the peptidase M20 family.</text>
</comment>
<evidence type="ECO:0000313" key="5">
    <source>
        <dbReference type="EMBL" id="AVJ27444.1"/>
    </source>
</evidence>
<feature type="binding site" evidence="3">
    <location>
        <position position="88"/>
    </location>
    <ligand>
        <name>Zn(2+)</name>
        <dbReference type="ChEBI" id="CHEBI:29105"/>
        <label>1</label>
    </ligand>
</feature>
<evidence type="ECO:0000256" key="2">
    <source>
        <dbReference type="ARBA" id="ARBA00022801"/>
    </source>
</evidence>
<keyword evidence="3" id="KW-0479">Metal-binding</keyword>
<sequence length="425" mass="45195">MPQATPPAFPPLNAERLWSRVDTLSKFTLPDVPWTRRAFSPLFDDARAWLRGEFEAAGLTTRLDAGGNLVGTRAGRDASRKPISTGSHCDTVMAGGRFDGIIGVLAGIEVAHTMQEHGITLDHPFEVIDFLSEEPSDYGISCVGSRALCGQLSAGMLDARNPQGETLAQGIARIGGDPSALNAPLRRAGETAAFVELHIEQGPVLESRQLPIGVVTNIVGIRRVQIVVEGQPDHAGTTPMDIRRDALVGAARIIDAANRQASAASGNPHYVVATVGRLTMTPNAANAVPGRVEMTLEMRSDSNAVLDTFPETLMAGVADDLKALRLTAGFTQLSRAQPTDCSPLVMDAVKAAADQLGYASMRLPSGAGHDAVYMAPTGPIGMIFIPCLNGRSHCPEEWIEPAQLLDGTRVLYQSVLELDRVLRGA</sequence>
<dbReference type="GO" id="GO:0046872">
    <property type="term" value="F:metal ion binding"/>
    <property type="evidence" value="ECO:0007669"/>
    <property type="project" value="UniProtKB-KW"/>
</dbReference>
<dbReference type="NCBIfam" id="TIGR01879">
    <property type="entry name" value="hydantase"/>
    <property type="match status" value="1"/>
</dbReference>
<dbReference type="PANTHER" id="PTHR32494:SF5">
    <property type="entry name" value="ALLANTOATE AMIDOHYDROLASE"/>
    <property type="match status" value="1"/>
</dbReference>
<feature type="binding site" evidence="4">
    <location>
        <position position="299"/>
    </location>
    <ligand>
        <name>allantoate</name>
        <dbReference type="ChEBI" id="CHEBI:17536"/>
    </ligand>
</feature>
<dbReference type="Gene3D" id="3.40.630.10">
    <property type="entry name" value="Zn peptidases"/>
    <property type="match status" value="1"/>
</dbReference>
<dbReference type="InterPro" id="IPR010158">
    <property type="entry name" value="Amidase_Cbmase"/>
</dbReference>
<keyword evidence="6" id="KW-1185">Reference proteome</keyword>
<dbReference type="SUPFAM" id="SSF55031">
    <property type="entry name" value="Bacterial exopeptidase dimerisation domain"/>
    <property type="match status" value="1"/>
</dbReference>
<feature type="binding site" evidence="4">
    <location>
        <position position="286"/>
    </location>
    <ligand>
        <name>allantoate</name>
        <dbReference type="ChEBI" id="CHEBI:17536"/>
    </ligand>
</feature>
<accession>A0A2S0I662</accession>
<dbReference type="NCBIfam" id="NF006771">
    <property type="entry name" value="PRK09290.1-5"/>
    <property type="match status" value="1"/>
</dbReference>
<dbReference type="InterPro" id="IPR036264">
    <property type="entry name" value="Bact_exopeptidase_dim_dom"/>
</dbReference>
<dbReference type="RefSeq" id="WP_105238321.1">
    <property type="nucleotide sequence ID" value="NZ_CP023270.1"/>
</dbReference>
<evidence type="ECO:0000313" key="6">
    <source>
        <dbReference type="Proteomes" id="UP000239477"/>
    </source>
</evidence>
<evidence type="ECO:0000256" key="3">
    <source>
        <dbReference type="PIRSR" id="PIRSR001235-1"/>
    </source>
</evidence>
<gene>
    <name evidence="5" type="ORF">CLM73_10160</name>
</gene>
<feature type="binding site" evidence="3">
    <location>
        <position position="99"/>
    </location>
    <ligand>
        <name>Zn(2+)</name>
        <dbReference type="ChEBI" id="CHEBI:29105"/>
        <label>1</label>
    </ligand>
</feature>
<evidence type="ECO:0000256" key="1">
    <source>
        <dbReference type="ARBA" id="ARBA00006153"/>
    </source>
</evidence>
<protein>
    <submittedName>
        <fullName evidence="5">Zn-dependent hydrolase</fullName>
    </submittedName>
</protein>
<feature type="binding site" evidence="3">
    <location>
        <position position="198"/>
    </location>
    <ligand>
        <name>Zn(2+)</name>
        <dbReference type="ChEBI" id="CHEBI:29105"/>
        <label>1</label>
    </ligand>
</feature>
<keyword evidence="3" id="KW-0862">Zinc</keyword>
<dbReference type="PANTHER" id="PTHR32494">
    <property type="entry name" value="ALLANTOATE DEIMINASE-RELATED"/>
    <property type="match status" value="1"/>
</dbReference>
<dbReference type="CDD" id="cd03884">
    <property type="entry name" value="M20_bAS"/>
    <property type="match status" value="1"/>
</dbReference>
<dbReference type="Pfam" id="PF01546">
    <property type="entry name" value="Peptidase_M20"/>
    <property type="match status" value="1"/>
</dbReference>
<dbReference type="PIRSF" id="PIRSF001235">
    <property type="entry name" value="Amidase_carbamoylase"/>
    <property type="match status" value="1"/>
</dbReference>
<keyword evidence="2 5" id="KW-0378">Hydrolase</keyword>
<dbReference type="Proteomes" id="UP000239477">
    <property type="component" value="Chromosome"/>
</dbReference>